<reference evidence="3 4" key="1">
    <citation type="journal article" date="2019" name="Int. J. Syst. Evol. Microbiol.">
        <title>The Global Catalogue of Microorganisms (GCM) 10K type strain sequencing project: providing services to taxonomists for standard genome sequencing and annotation.</title>
        <authorList>
            <consortium name="The Broad Institute Genomics Platform"/>
            <consortium name="The Broad Institute Genome Sequencing Center for Infectious Disease"/>
            <person name="Wu L."/>
            <person name="Ma J."/>
        </authorList>
    </citation>
    <scope>NUCLEOTIDE SEQUENCE [LARGE SCALE GENOMIC DNA]</scope>
    <source>
        <strain evidence="3 4">JCM 13008</strain>
    </source>
</reference>
<keyword evidence="3" id="KW-0378">Hydrolase</keyword>
<dbReference type="RefSeq" id="WP_343993998.1">
    <property type="nucleotide sequence ID" value="NZ_BAAALG010000008.1"/>
</dbReference>
<dbReference type="InterPro" id="IPR036526">
    <property type="entry name" value="C-N_Hydrolase_sf"/>
</dbReference>
<dbReference type="InterPro" id="IPR001110">
    <property type="entry name" value="UPF0012_CS"/>
</dbReference>
<evidence type="ECO:0000259" key="2">
    <source>
        <dbReference type="PROSITE" id="PS50263"/>
    </source>
</evidence>
<dbReference type="PANTHER" id="PTHR23088">
    <property type="entry name" value="NITRILASE-RELATED"/>
    <property type="match status" value="1"/>
</dbReference>
<dbReference type="Proteomes" id="UP001501581">
    <property type="component" value="Unassembled WGS sequence"/>
</dbReference>
<comment type="similarity">
    <text evidence="1">Belongs to the carbon-nitrogen hydrolase superfamily. NIT1/NIT2 family.</text>
</comment>
<organism evidence="3 4">
    <name type="scientific">Nocardioides dubius</name>
    <dbReference type="NCBI Taxonomy" id="317019"/>
    <lineage>
        <taxon>Bacteria</taxon>
        <taxon>Bacillati</taxon>
        <taxon>Actinomycetota</taxon>
        <taxon>Actinomycetes</taxon>
        <taxon>Propionibacteriales</taxon>
        <taxon>Nocardioidaceae</taxon>
        <taxon>Nocardioides</taxon>
    </lineage>
</organism>
<evidence type="ECO:0000313" key="3">
    <source>
        <dbReference type="EMBL" id="GAA1101956.1"/>
    </source>
</evidence>
<protein>
    <submittedName>
        <fullName evidence="3">Carbon-nitrogen hydrolase family protein</fullName>
    </submittedName>
</protein>
<keyword evidence="4" id="KW-1185">Reference proteome</keyword>
<comment type="caution">
    <text evidence="3">The sequence shown here is derived from an EMBL/GenBank/DDBJ whole genome shotgun (WGS) entry which is preliminary data.</text>
</comment>
<dbReference type="Pfam" id="PF00795">
    <property type="entry name" value="CN_hydrolase"/>
    <property type="match status" value="1"/>
</dbReference>
<evidence type="ECO:0000256" key="1">
    <source>
        <dbReference type="ARBA" id="ARBA00010613"/>
    </source>
</evidence>
<dbReference type="GO" id="GO:0016787">
    <property type="term" value="F:hydrolase activity"/>
    <property type="evidence" value="ECO:0007669"/>
    <property type="project" value="UniProtKB-KW"/>
</dbReference>
<gene>
    <name evidence="3" type="ORF">GCM10009668_20440</name>
</gene>
<evidence type="ECO:0000313" key="4">
    <source>
        <dbReference type="Proteomes" id="UP001501581"/>
    </source>
</evidence>
<dbReference type="PROSITE" id="PS50263">
    <property type="entry name" value="CN_HYDROLASE"/>
    <property type="match status" value="1"/>
</dbReference>
<feature type="domain" description="CN hydrolase" evidence="2">
    <location>
        <begin position="8"/>
        <end position="249"/>
    </location>
</feature>
<name>A0ABN1TUP5_9ACTN</name>
<accession>A0ABN1TUP5</accession>
<dbReference type="PANTHER" id="PTHR23088:SF27">
    <property type="entry name" value="DEAMINATED GLUTATHIONE AMIDASE"/>
    <property type="match status" value="1"/>
</dbReference>
<dbReference type="PROSITE" id="PS01227">
    <property type="entry name" value="UPF0012"/>
    <property type="match status" value="1"/>
</dbReference>
<dbReference type="InterPro" id="IPR003010">
    <property type="entry name" value="C-N_Hydrolase"/>
</dbReference>
<proteinExistence type="inferred from homology"/>
<dbReference type="EMBL" id="BAAALG010000008">
    <property type="protein sequence ID" value="GAA1101956.1"/>
    <property type="molecule type" value="Genomic_DNA"/>
</dbReference>
<dbReference type="Gene3D" id="3.60.110.10">
    <property type="entry name" value="Carbon-nitrogen hydrolase"/>
    <property type="match status" value="1"/>
</dbReference>
<dbReference type="SUPFAM" id="SSF56317">
    <property type="entry name" value="Carbon-nitrogen hydrolase"/>
    <property type="match status" value="1"/>
</dbReference>
<sequence length="270" mass="28979">MSGTGEQVQIALVQQGSALDPELNRVAVAELAGHRPVAEADLVVLPEAFARDFGSPRDDLARYAEPVGGPFTEAVSGLAGEQRTVVAGMFERSEDPARPFNTLLVRGAAKAEYRKIHLYDSFGYRESDRLTAGPLEPVTFALGGFTVGLLTCYDLRFPELARALVERGADLLVIPAAWVAGRDEAEHKLKIHHWETLVRARAIENVCYVAAVGQPGPRYTGHSMVVDPRGEVMVRAGAGEQVISALLDPDAVATARAANPSLANRRAFPG</sequence>
<dbReference type="CDD" id="cd07581">
    <property type="entry name" value="nitrilase_3"/>
    <property type="match status" value="1"/>
</dbReference>